<dbReference type="SUPFAM" id="SSF51430">
    <property type="entry name" value="NAD(P)-linked oxidoreductase"/>
    <property type="match status" value="1"/>
</dbReference>
<dbReference type="PANTHER" id="PTHR43364">
    <property type="entry name" value="NADH-SPECIFIC METHYLGLYOXAL REDUCTASE-RELATED"/>
    <property type="match status" value="1"/>
</dbReference>
<evidence type="ECO:0000256" key="1">
    <source>
        <dbReference type="ARBA" id="ARBA00023002"/>
    </source>
</evidence>
<keyword evidence="4" id="KW-1185">Reference proteome</keyword>
<reference evidence="3 4" key="1">
    <citation type="submission" date="2018-01" db="EMBL/GenBank/DDBJ databases">
        <title>Genomic Encyclopedia of Archaeal and Bacterial Type Strains, Phase II (KMG-II): from individual species to whole genera.</title>
        <authorList>
            <person name="Goeker M."/>
        </authorList>
    </citation>
    <scope>NUCLEOTIDE SEQUENCE [LARGE SCALE GENOMIC DNA]</scope>
    <source>
        <strain evidence="3 4">DSM 12048</strain>
    </source>
</reference>
<dbReference type="CDD" id="cd19094">
    <property type="entry name" value="AKR_Tas-like"/>
    <property type="match status" value="1"/>
</dbReference>
<dbReference type="GO" id="GO:0016491">
    <property type="term" value="F:oxidoreductase activity"/>
    <property type="evidence" value="ECO:0007669"/>
    <property type="project" value="UniProtKB-KW"/>
</dbReference>
<accession>A0A2S5JIF7</accession>
<sequence>MKKVTLGANGPEVSVLCLGTMTWGNQTAEPEAHAQIDAAAERGVNFMDTAEMYPVNPVRRETVGRTEEIIGNWIARGGRREDWIIATKIAGEGSVAREDGEIIDARSIRKALEGSLRRLRTDHVDLYQFHWPNRGSYMFRQNWHFDPSRQDRAQILDNMAECLRTLDDLVREGKIRHWGLSNESAWGMAMWIRLAEEGAGPRPVSVQNEYSLLCRLYDTDLAELGHNERITLLAYSPLAAGLLTGKYSGDAIPEGSRRSLNPKLGGRITPRVWGAIDAYLDIARQAGLDPVHMALAWTLTRPFPTIPIFGATTLAQLDHALGAADVVLPQDVLKAIDAAHRNHPMPY</sequence>
<dbReference type="Pfam" id="PF00248">
    <property type="entry name" value="Aldo_ket_red"/>
    <property type="match status" value="1"/>
</dbReference>
<evidence type="ECO:0000259" key="2">
    <source>
        <dbReference type="Pfam" id="PF00248"/>
    </source>
</evidence>
<dbReference type="EMBL" id="PRDS01000003">
    <property type="protein sequence ID" value="PPB81151.1"/>
    <property type="molecule type" value="Genomic_DNA"/>
</dbReference>
<gene>
    <name evidence="3" type="ORF">LV82_01193</name>
</gene>
<dbReference type="PANTHER" id="PTHR43364:SF4">
    <property type="entry name" value="NAD(P)-LINKED OXIDOREDUCTASE SUPERFAMILY PROTEIN"/>
    <property type="match status" value="1"/>
</dbReference>
<keyword evidence="1" id="KW-0560">Oxidoreductase</keyword>
<dbReference type="InterPro" id="IPR036812">
    <property type="entry name" value="NAD(P)_OxRdtase_dom_sf"/>
</dbReference>
<organism evidence="3 4">
    <name type="scientific">Albidovulum inexpectatum</name>
    <dbReference type="NCBI Taxonomy" id="196587"/>
    <lineage>
        <taxon>Bacteria</taxon>
        <taxon>Pseudomonadati</taxon>
        <taxon>Pseudomonadota</taxon>
        <taxon>Alphaproteobacteria</taxon>
        <taxon>Rhodobacterales</taxon>
        <taxon>Paracoccaceae</taxon>
        <taxon>Albidovulum</taxon>
    </lineage>
</organism>
<proteinExistence type="predicted"/>
<feature type="domain" description="NADP-dependent oxidoreductase" evidence="2">
    <location>
        <begin position="16"/>
        <end position="339"/>
    </location>
</feature>
<dbReference type="RefSeq" id="WP_104069948.1">
    <property type="nucleotide sequence ID" value="NZ_PRDS01000003.1"/>
</dbReference>
<dbReference type="Gene3D" id="3.20.20.100">
    <property type="entry name" value="NADP-dependent oxidoreductase domain"/>
    <property type="match status" value="1"/>
</dbReference>
<name>A0A2S5JIF7_9RHOB</name>
<dbReference type="InterPro" id="IPR023210">
    <property type="entry name" value="NADP_OxRdtase_dom"/>
</dbReference>
<protein>
    <submittedName>
        <fullName evidence="3">Aryl-alcohol dehydrogenase-like predicted oxidoreductase</fullName>
    </submittedName>
</protein>
<dbReference type="InterPro" id="IPR050523">
    <property type="entry name" value="AKR_Detox_Biosynth"/>
</dbReference>
<dbReference type="Proteomes" id="UP000239736">
    <property type="component" value="Unassembled WGS sequence"/>
</dbReference>
<dbReference type="OrthoDB" id="9803483at2"/>
<comment type="caution">
    <text evidence="3">The sequence shown here is derived from an EMBL/GenBank/DDBJ whole genome shotgun (WGS) entry which is preliminary data.</text>
</comment>
<dbReference type="AlphaFoldDB" id="A0A2S5JIF7"/>
<evidence type="ECO:0000313" key="4">
    <source>
        <dbReference type="Proteomes" id="UP000239736"/>
    </source>
</evidence>
<evidence type="ECO:0000313" key="3">
    <source>
        <dbReference type="EMBL" id="PPB81151.1"/>
    </source>
</evidence>